<dbReference type="InterPro" id="IPR052404">
    <property type="entry name" value="SPP1-like_terminase"/>
</dbReference>
<dbReference type="EMBL" id="CP001348">
    <property type="protein sequence ID" value="ACL77343.1"/>
    <property type="molecule type" value="Genomic_DNA"/>
</dbReference>
<sequence length="170" mass="18854">MAKLTAKQEMFIQEYLIDLNATQAAIRAGYSTKTANEIGAENLTKPSIRTRIDEALAERSRRLGISQDRVVNELAKIAFVNPADVMDFDNATVSSTAKKDDTAAILSVKVKKSFSETGETTEREVRMNDKVKSLELLGKHLGMFKDKVEISVLDKEKSKLDSVIEQMRGG</sequence>
<accession>B8I911</accession>
<gene>
    <name evidence="3" type="ordered locus">Ccel_3051</name>
</gene>
<dbReference type="STRING" id="394503.Ccel_3051"/>
<evidence type="ECO:0000313" key="3">
    <source>
        <dbReference type="EMBL" id="ACL77343.1"/>
    </source>
</evidence>
<dbReference type="GO" id="GO:0051276">
    <property type="term" value="P:chromosome organization"/>
    <property type="evidence" value="ECO:0007669"/>
    <property type="project" value="InterPro"/>
</dbReference>
<reference evidence="3 4" key="1">
    <citation type="submission" date="2009-01" db="EMBL/GenBank/DDBJ databases">
        <title>Complete sequence of Clostridium cellulolyticum H10.</title>
        <authorList>
            <consortium name="US DOE Joint Genome Institute"/>
            <person name="Lucas S."/>
            <person name="Copeland A."/>
            <person name="Lapidus A."/>
            <person name="Glavina del Rio T."/>
            <person name="Dalin E."/>
            <person name="Tice H."/>
            <person name="Bruce D."/>
            <person name="Goodwin L."/>
            <person name="Pitluck S."/>
            <person name="Chertkov O."/>
            <person name="Saunders E."/>
            <person name="Brettin T."/>
            <person name="Detter J.C."/>
            <person name="Han C."/>
            <person name="Larimer F."/>
            <person name="Land M."/>
            <person name="Hauser L."/>
            <person name="Kyrpides N."/>
            <person name="Ivanova N."/>
            <person name="Zhou J."/>
            <person name="Richardson P."/>
        </authorList>
    </citation>
    <scope>NUCLEOTIDE SEQUENCE [LARGE SCALE GENOMIC DNA]</scope>
    <source>
        <strain evidence="4">ATCC 35319 / DSM 5812 / JCM 6584 / H10</strain>
    </source>
</reference>
<protein>
    <submittedName>
        <fullName evidence="3">Terminase small subunit</fullName>
    </submittedName>
</protein>
<keyword evidence="4" id="KW-1185">Reference proteome</keyword>
<evidence type="ECO:0000313" key="4">
    <source>
        <dbReference type="Proteomes" id="UP000001349"/>
    </source>
</evidence>
<evidence type="ECO:0000256" key="2">
    <source>
        <dbReference type="ARBA" id="ARBA00023219"/>
    </source>
</evidence>
<keyword evidence="1" id="KW-1188">Viral release from host cell</keyword>
<dbReference type="InterPro" id="IPR038713">
    <property type="entry name" value="Terminase_Gp1_N_sf"/>
</dbReference>
<organism evidence="3 4">
    <name type="scientific">Ruminiclostridium cellulolyticum (strain ATCC 35319 / DSM 5812 / JCM 6584 / H10)</name>
    <name type="common">Clostridium cellulolyticum</name>
    <dbReference type="NCBI Taxonomy" id="394503"/>
    <lineage>
        <taxon>Bacteria</taxon>
        <taxon>Bacillati</taxon>
        <taxon>Bacillota</taxon>
        <taxon>Clostridia</taxon>
        <taxon>Eubacteriales</taxon>
        <taxon>Oscillospiraceae</taxon>
        <taxon>Ruminiclostridium</taxon>
    </lineage>
</organism>
<keyword evidence="2" id="KW-0231">Viral genome packaging</keyword>
<dbReference type="OrthoDB" id="7358785at2"/>
<dbReference type="Gene3D" id="1.10.10.1400">
    <property type="entry name" value="Terminase, small subunit, N-terminal DNA-binding domain, HTH motif"/>
    <property type="match status" value="1"/>
</dbReference>
<dbReference type="eggNOG" id="COG3728">
    <property type="taxonomic scope" value="Bacteria"/>
</dbReference>
<proteinExistence type="predicted"/>
<dbReference type="RefSeq" id="WP_015926402.1">
    <property type="nucleotide sequence ID" value="NC_011898.1"/>
</dbReference>
<dbReference type="PANTHER" id="PTHR41328">
    <property type="entry name" value="TERMINASE SMALL SUBUNIT-RELATED"/>
    <property type="match status" value="1"/>
</dbReference>
<dbReference type="Pfam" id="PF03592">
    <property type="entry name" value="Terminase_2"/>
    <property type="match status" value="1"/>
</dbReference>
<name>B8I911_RUMCH</name>
<dbReference type="PANTHER" id="PTHR41328:SF2">
    <property type="entry name" value="TERMINASE SMALL SUBUNIT"/>
    <property type="match status" value="1"/>
</dbReference>
<evidence type="ECO:0000256" key="1">
    <source>
        <dbReference type="ARBA" id="ARBA00022612"/>
    </source>
</evidence>
<dbReference type="AlphaFoldDB" id="B8I911"/>
<dbReference type="KEGG" id="cce:Ccel_3051"/>
<dbReference type="InterPro" id="IPR005335">
    <property type="entry name" value="Terminase_ssu"/>
</dbReference>
<dbReference type="Proteomes" id="UP000001349">
    <property type="component" value="Chromosome"/>
</dbReference>
<dbReference type="HOGENOM" id="CLU_064914_2_1_9"/>